<dbReference type="EMBL" id="JBHFFA010000005">
    <property type="protein sequence ID" value="KAL2624391.1"/>
    <property type="molecule type" value="Genomic_DNA"/>
</dbReference>
<accession>A0ABD1YCJ4</accession>
<evidence type="ECO:0000313" key="1">
    <source>
        <dbReference type="EMBL" id="KAL2624391.1"/>
    </source>
</evidence>
<evidence type="ECO:0000313" key="2">
    <source>
        <dbReference type="Proteomes" id="UP001605036"/>
    </source>
</evidence>
<organism evidence="1 2">
    <name type="scientific">Riccia fluitans</name>
    <dbReference type="NCBI Taxonomy" id="41844"/>
    <lineage>
        <taxon>Eukaryota</taxon>
        <taxon>Viridiplantae</taxon>
        <taxon>Streptophyta</taxon>
        <taxon>Embryophyta</taxon>
        <taxon>Marchantiophyta</taxon>
        <taxon>Marchantiopsida</taxon>
        <taxon>Marchantiidae</taxon>
        <taxon>Marchantiales</taxon>
        <taxon>Ricciaceae</taxon>
        <taxon>Riccia</taxon>
    </lineage>
</organism>
<keyword evidence="2" id="KW-1185">Reference proteome</keyword>
<proteinExistence type="predicted"/>
<gene>
    <name evidence="1" type="ORF">R1flu_008636</name>
</gene>
<dbReference type="Proteomes" id="UP001605036">
    <property type="component" value="Unassembled WGS sequence"/>
</dbReference>
<comment type="caution">
    <text evidence="1">The sequence shown here is derived from an EMBL/GenBank/DDBJ whole genome shotgun (WGS) entry which is preliminary data.</text>
</comment>
<name>A0ABD1YCJ4_9MARC</name>
<dbReference type="AlphaFoldDB" id="A0ABD1YCJ4"/>
<reference evidence="1 2" key="1">
    <citation type="submission" date="2024-09" db="EMBL/GenBank/DDBJ databases">
        <title>Chromosome-scale assembly of Riccia fluitans.</title>
        <authorList>
            <person name="Paukszto L."/>
            <person name="Sawicki J."/>
            <person name="Karawczyk K."/>
            <person name="Piernik-Szablinska J."/>
            <person name="Szczecinska M."/>
            <person name="Mazdziarz M."/>
        </authorList>
    </citation>
    <scope>NUCLEOTIDE SEQUENCE [LARGE SCALE GENOMIC DNA]</scope>
    <source>
        <strain evidence="1">Rf_01</strain>
        <tissue evidence="1">Aerial parts of the thallus</tissue>
    </source>
</reference>
<sequence>MGLVLSSVSVCEHNSTWEGVPSFALLSQLYRSDSQEFKPWISTGRTRTDTCTLHEDLSGREIGGLVHTRVTRQEGSPRGRVKLRVPCMSRAALGRDPLHVPPVWKIPVLPASPYESRAHPRFLCYSFTEGCTEREYHLTALSSKLSQNTHEFTE</sequence>
<protein>
    <submittedName>
        <fullName evidence="1">Uncharacterized protein</fullName>
    </submittedName>
</protein>